<proteinExistence type="predicted"/>
<evidence type="ECO:0000256" key="1">
    <source>
        <dbReference type="SAM" id="SignalP"/>
    </source>
</evidence>
<evidence type="ECO:0000313" key="3">
    <source>
        <dbReference type="EMBL" id="TPH21302.1"/>
    </source>
</evidence>
<evidence type="ECO:0000313" key="2">
    <source>
        <dbReference type="EMBL" id="TPG97803.1"/>
    </source>
</evidence>
<dbReference type="AlphaFoldDB" id="A0A502LWZ5"/>
<feature type="chain" id="PRO_5036362966" evidence="1">
    <location>
        <begin position="21"/>
        <end position="88"/>
    </location>
</feature>
<dbReference type="Proteomes" id="UP000316888">
    <property type="component" value="Unassembled WGS sequence"/>
</dbReference>
<keyword evidence="1" id="KW-0732">Signal</keyword>
<dbReference type="EMBL" id="SDPB01000021">
    <property type="protein sequence ID" value="TPH21302.1"/>
    <property type="molecule type" value="Genomic_DNA"/>
</dbReference>
<dbReference type="EMBL" id="SDPK01000034">
    <property type="protein sequence ID" value="TPG97803.1"/>
    <property type="molecule type" value="Genomic_DNA"/>
</dbReference>
<keyword evidence="3" id="KW-0675">Receptor</keyword>
<dbReference type="InterPro" id="IPR020493">
    <property type="entry name" value="Uncharacterised_HI0310"/>
</dbReference>
<evidence type="ECO:0000313" key="5">
    <source>
        <dbReference type="Proteomes" id="UP000317926"/>
    </source>
</evidence>
<evidence type="ECO:0000313" key="4">
    <source>
        <dbReference type="Proteomes" id="UP000316888"/>
    </source>
</evidence>
<name>A0A502LWZ5_HAEHA</name>
<accession>A0A502LWZ5</accession>
<feature type="signal peptide" evidence="1">
    <location>
        <begin position="1"/>
        <end position="20"/>
    </location>
</feature>
<reference evidence="4 5" key="1">
    <citation type="submission" date="2019-01" db="EMBL/GenBank/DDBJ databases">
        <title>Comparative genomic analysis identifies haemin-independent Haemophilus haemolyticus: a formal re-classification of Haemophilus intermedius.</title>
        <authorList>
            <person name="Harris T.M."/>
            <person name="Price E.P."/>
            <person name="Sarovich D.S."/>
            <person name="Norskov-Lauritsen N."/>
            <person name="Beissbarth J."/>
            <person name="Chang A.B."/>
            <person name="Smith-Vaughan H.C."/>
        </authorList>
    </citation>
    <scope>NUCLEOTIDE SEQUENCE [LARGE SCALE GENOMIC DNA]</scope>
    <source>
        <strain evidence="3 4">60824 B Hi-4</strain>
        <strain evidence="2 5">PN24</strain>
    </source>
</reference>
<dbReference type="Proteomes" id="UP000317926">
    <property type="component" value="Unassembled WGS sequence"/>
</dbReference>
<dbReference type="Pfam" id="PF17274">
    <property type="entry name" value="DUF5339"/>
    <property type="match status" value="1"/>
</dbReference>
<comment type="caution">
    <text evidence="3">The sequence shown here is derived from an EMBL/GenBank/DDBJ whole genome shotgun (WGS) entry which is preliminary data.</text>
</comment>
<organism evidence="3 4">
    <name type="scientific">Haemophilus haemolyticus</name>
    <dbReference type="NCBI Taxonomy" id="726"/>
    <lineage>
        <taxon>Bacteria</taxon>
        <taxon>Pseudomonadati</taxon>
        <taxon>Pseudomonadota</taxon>
        <taxon>Gammaproteobacteria</taxon>
        <taxon>Pasteurellales</taxon>
        <taxon>Pasteurellaceae</taxon>
        <taxon>Haemophilus</taxon>
    </lineage>
</organism>
<gene>
    <name evidence="3" type="ORF">EUX48_08030</name>
    <name evidence="2" type="ORF">EUX55_06880</name>
</gene>
<sequence>MMKKTLATLILMGFGFSASAADLSASCKTYFAEIDSFLASMPAAQANTMKAQYESSKQQFASMPVAAQDKACNQAAEQLKQMKAAMPK</sequence>
<protein>
    <submittedName>
        <fullName evidence="3">TonB-dependent receptor</fullName>
    </submittedName>
</protein>